<gene>
    <name evidence="2" type="ORF">NBRC111894_791</name>
</gene>
<evidence type="ECO:0000313" key="3">
    <source>
        <dbReference type="Proteomes" id="UP000319716"/>
    </source>
</evidence>
<dbReference type="Proteomes" id="UP000319716">
    <property type="component" value="Unassembled WGS sequence"/>
</dbReference>
<dbReference type="EMBL" id="BEXB01000004">
    <property type="protein sequence ID" value="GAY75237.1"/>
    <property type="molecule type" value="Genomic_DNA"/>
</dbReference>
<evidence type="ECO:0000256" key="1">
    <source>
        <dbReference type="SAM" id="MobiDB-lite"/>
    </source>
</evidence>
<dbReference type="AlphaFoldDB" id="A0A4Y1Z864"/>
<dbReference type="RefSeq" id="WP_262392161.1">
    <property type="nucleotide sequence ID" value="NZ_BEXB01000004.1"/>
</dbReference>
<name>A0A4Y1Z864_9BACL</name>
<comment type="caution">
    <text evidence="2">The sequence shown here is derived from an EMBL/GenBank/DDBJ whole genome shotgun (WGS) entry which is preliminary data.</text>
</comment>
<organism evidence="2 3">
    <name type="scientific">Sporolactobacillus inulinus</name>
    <dbReference type="NCBI Taxonomy" id="2078"/>
    <lineage>
        <taxon>Bacteria</taxon>
        <taxon>Bacillati</taxon>
        <taxon>Bacillota</taxon>
        <taxon>Bacilli</taxon>
        <taxon>Bacillales</taxon>
        <taxon>Sporolactobacillaceae</taxon>
        <taxon>Sporolactobacillus</taxon>
    </lineage>
</organism>
<sequence>MHKKKQLSDNGKQCEEAVEKNSEKERMIKSEPFNRRFMFKGIQMKRVHSSLVS</sequence>
<proteinExistence type="predicted"/>
<protein>
    <submittedName>
        <fullName evidence="2">Uncharacterized protein</fullName>
    </submittedName>
</protein>
<accession>A0A4Y1Z864</accession>
<feature type="compositionally biased region" description="Basic and acidic residues" evidence="1">
    <location>
        <begin position="12"/>
        <end position="29"/>
    </location>
</feature>
<evidence type="ECO:0000313" key="2">
    <source>
        <dbReference type="EMBL" id="GAY75237.1"/>
    </source>
</evidence>
<reference evidence="2 3" key="1">
    <citation type="submission" date="2017-11" db="EMBL/GenBank/DDBJ databases">
        <title>Draft Genome Sequence of Sporolactobacillus inulinus NBRC 111894 Isolated from Koso, a Japanese Sugar-Vegetable Fermented Beverage.</title>
        <authorList>
            <person name="Chiou T.Y."/>
            <person name="Oshima K."/>
            <person name="Suda W."/>
            <person name="Hattori M."/>
            <person name="Takahashi T."/>
        </authorList>
    </citation>
    <scope>NUCLEOTIDE SEQUENCE [LARGE SCALE GENOMIC DNA]</scope>
    <source>
        <strain evidence="2 3">NBRC111894</strain>
    </source>
</reference>
<feature type="region of interest" description="Disordered" evidence="1">
    <location>
        <begin position="1"/>
        <end position="29"/>
    </location>
</feature>